<keyword evidence="6" id="KW-1185">Reference proteome</keyword>
<accession>A0A0C3HXQ9</accession>
<sequence length="319" mass="35356">MASTQTPLSVWETLDFVPIAIRLVCVAFYSAVTAPFRASNTPKTLKNHVILSVSRAAFNRLSPRQRRYLTGSTEWHYQSWVKNSGFQPESLTLPDGTKVFLVGSLTAENIVLYFHGGGWNMPGNTGHFDFAASTMRRAKESGQSLCFAFIQYNLAPGSRYPSQLSQCVEMLQYTLQTLGKEPSNIILAGDSAGGSLVMSVISHLLHPHPEVHPITLTGQLKAAVVFSPWVNLTMEGSSVLQNRTQDPVSPEVMKGWTRDYLGSAPFDYYNQPILAPPEWWSGMPVNQLLITGAAREMLADDIVQFSETIKVRDRVLGFE</sequence>
<dbReference type="PANTHER" id="PTHR48081">
    <property type="entry name" value="AB HYDROLASE SUPERFAMILY PROTEIN C4A8.06C"/>
    <property type="match status" value="1"/>
</dbReference>
<comment type="similarity">
    <text evidence="1">Belongs to the 'GDXG' lipolytic enzyme family.</text>
</comment>
<dbReference type="OrthoDB" id="2152029at2759"/>
<dbReference type="AlphaFoldDB" id="A0A0C3HXQ9"/>
<dbReference type="Gene3D" id="3.40.50.1820">
    <property type="entry name" value="alpha/beta hydrolase"/>
    <property type="match status" value="1"/>
</dbReference>
<organism evidence="5 6">
    <name type="scientific">Oidiodendron maius (strain Zn)</name>
    <dbReference type="NCBI Taxonomy" id="913774"/>
    <lineage>
        <taxon>Eukaryota</taxon>
        <taxon>Fungi</taxon>
        <taxon>Dikarya</taxon>
        <taxon>Ascomycota</taxon>
        <taxon>Pezizomycotina</taxon>
        <taxon>Leotiomycetes</taxon>
        <taxon>Leotiomycetes incertae sedis</taxon>
        <taxon>Myxotrichaceae</taxon>
        <taxon>Oidiodendron</taxon>
    </lineage>
</organism>
<dbReference type="PROSITE" id="PS01174">
    <property type="entry name" value="LIPASE_GDXG_SER"/>
    <property type="match status" value="1"/>
</dbReference>
<dbReference type="Pfam" id="PF07859">
    <property type="entry name" value="Abhydrolase_3"/>
    <property type="match status" value="1"/>
</dbReference>
<dbReference type="InterPro" id="IPR050300">
    <property type="entry name" value="GDXG_lipolytic_enzyme"/>
</dbReference>
<keyword evidence="2" id="KW-0378">Hydrolase</keyword>
<dbReference type="InParanoid" id="A0A0C3HXQ9"/>
<evidence type="ECO:0000256" key="2">
    <source>
        <dbReference type="ARBA" id="ARBA00022801"/>
    </source>
</evidence>
<proteinExistence type="inferred from homology"/>
<dbReference type="InterPro" id="IPR013094">
    <property type="entry name" value="AB_hydrolase_3"/>
</dbReference>
<evidence type="ECO:0000313" key="5">
    <source>
        <dbReference type="EMBL" id="KIN07007.1"/>
    </source>
</evidence>
<dbReference type="EMBL" id="KN832870">
    <property type="protein sequence ID" value="KIN07007.1"/>
    <property type="molecule type" value="Genomic_DNA"/>
</dbReference>
<gene>
    <name evidence="5" type="ORF">OIDMADRAFT_36688</name>
</gene>
<protein>
    <recommendedName>
        <fullName evidence="4">Alpha/beta hydrolase fold-3 domain-containing protein</fullName>
    </recommendedName>
</protein>
<dbReference type="STRING" id="913774.A0A0C3HXQ9"/>
<feature type="domain" description="Alpha/beta hydrolase fold-3" evidence="4">
    <location>
        <begin position="111"/>
        <end position="310"/>
    </location>
</feature>
<evidence type="ECO:0000256" key="3">
    <source>
        <dbReference type="PROSITE-ProRule" id="PRU10038"/>
    </source>
</evidence>
<name>A0A0C3HXQ9_OIDMZ</name>
<feature type="active site" evidence="3">
    <location>
        <position position="191"/>
    </location>
</feature>
<dbReference type="GO" id="GO:0016787">
    <property type="term" value="F:hydrolase activity"/>
    <property type="evidence" value="ECO:0007669"/>
    <property type="project" value="UniProtKB-KW"/>
</dbReference>
<evidence type="ECO:0000313" key="6">
    <source>
        <dbReference type="Proteomes" id="UP000054321"/>
    </source>
</evidence>
<evidence type="ECO:0000259" key="4">
    <source>
        <dbReference type="Pfam" id="PF07859"/>
    </source>
</evidence>
<dbReference type="HOGENOM" id="CLU_042179_3_0_1"/>
<reference evidence="6" key="2">
    <citation type="submission" date="2015-01" db="EMBL/GenBank/DDBJ databases">
        <title>Evolutionary Origins and Diversification of the Mycorrhizal Mutualists.</title>
        <authorList>
            <consortium name="DOE Joint Genome Institute"/>
            <consortium name="Mycorrhizal Genomics Consortium"/>
            <person name="Kohler A."/>
            <person name="Kuo A."/>
            <person name="Nagy L.G."/>
            <person name="Floudas D."/>
            <person name="Copeland A."/>
            <person name="Barry K.W."/>
            <person name="Cichocki N."/>
            <person name="Veneault-Fourrey C."/>
            <person name="LaButti K."/>
            <person name="Lindquist E.A."/>
            <person name="Lipzen A."/>
            <person name="Lundell T."/>
            <person name="Morin E."/>
            <person name="Murat C."/>
            <person name="Riley R."/>
            <person name="Ohm R."/>
            <person name="Sun H."/>
            <person name="Tunlid A."/>
            <person name="Henrissat B."/>
            <person name="Grigoriev I.V."/>
            <person name="Hibbett D.S."/>
            <person name="Martin F."/>
        </authorList>
    </citation>
    <scope>NUCLEOTIDE SEQUENCE [LARGE SCALE GENOMIC DNA]</scope>
    <source>
        <strain evidence="6">Zn</strain>
    </source>
</reference>
<evidence type="ECO:0000256" key="1">
    <source>
        <dbReference type="ARBA" id="ARBA00010515"/>
    </source>
</evidence>
<dbReference type="InterPro" id="IPR029058">
    <property type="entry name" value="AB_hydrolase_fold"/>
</dbReference>
<dbReference type="Proteomes" id="UP000054321">
    <property type="component" value="Unassembled WGS sequence"/>
</dbReference>
<dbReference type="SUPFAM" id="SSF53474">
    <property type="entry name" value="alpha/beta-Hydrolases"/>
    <property type="match status" value="1"/>
</dbReference>
<dbReference type="PANTHER" id="PTHR48081:SF31">
    <property type="entry name" value="STERYL ACETYL HYDROLASE MUG81-RELATED"/>
    <property type="match status" value="1"/>
</dbReference>
<reference evidence="5 6" key="1">
    <citation type="submission" date="2014-04" db="EMBL/GenBank/DDBJ databases">
        <authorList>
            <consortium name="DOE Joint Genome Institute"/>
            <person name="Kuo A."/>
            <person name="Martino E."/>
            <person name="Perotto S."/>
            <person name="Kohler A."/>
            <person name="Nagy L.G."/>
            <person name="Floudas D."/>
            <person name="Copeland A."/>
            <person name="Barry K.W."/>
            <person name="Cichocki N."/>
            <person name="Veneault-Fourrey C."/>
            <person name="LaButti K."/>
            <person name="Lindquist E.A."/>
            <person name="Lipzen A."/>
            <person name="Lundell T."/>
            <person name="Morin E."/>
            <person name="Murat C."/>
            <person name="Sun H."/>
            <person name="Tunlid A."/>
            <person name="Henrissat B."/>
            <person name="Grigoriev I.V."/>
            <person name="Hibbett D.S."/>
            <person name="Martin F."/>
            <person name="Nordberg H.P."/>
            <person name="Cantor M.N."/>
            <person name="Hua S.X."/>
        </authorList>
    </citation>
    <scope>NUCLEOTIDE SEQUENCE [LARGE SCALE GENOMIC DNA]</scope>
    <source>
        <strain evidence="5 6">Zn</strain>
    </source>
</reference>
<dbReference type="InterPro" id="IPR033140">
    <property type="entry name" value="Lipase_GDXG_put_SER_AS"/>
</dbReference>